<name>A0A0F9SQ58_9ZZZZ</name>
<organism evidence="1">
    <name type="scientific">marine sediment metagenome</name>
    <dbReference type="NCBI Taxonomy" id="412755"/>
    <lineage>
        <taxon>unclassified sequences</taxon>
        <taxon>metagenomes</taxon>
        <taxon>ecological metagenomes</taxon>
    </lineage>
</organism>
<dbReference type="EMBL" id="LAZR01000434">
    <property type="protein sequence ID" value="KKN69059.1"/>
    <property type="molecule type" value="Genomic_DNA"/>
</dbReference>
<gene>
    <name evidence="1" type="ORF">LCGC14_0445310</name>
</gene>
<proteinExistence type="predicted"/>
<dbReference type="AlphaFoldDB" id="A0A0F9SQ58"/>
<accession>A0A0F9SQ58</accession>
<sequence>MPPFILDTPQGALLLAGSHPPSCFGKEGYQSHKSAVSLDMIALCILCPVITQCLVVVHLLVPPAAWCCPGSG</sequence>
<protein>
    <submittedName>
        <fullName evidence="1">Uncharacterized protein</fullName>
    </submittedName>
</protein>
<evidence type="ECO:0000313" key="1">
    <source>
        <dbReference type="EMBL" id="KKN69059.1"/>
    </source>
</evidence>
<reference evidence="1" key="1">
    <citation type="journal article" date="2015" name="Nature">
        <title>Complex archaea that bridge the gap between prokaryotes and eukaryotes.</title>
        <authorList>
            <person name="Spang A."/>
            <person name="Saw J.H."/>
            <person name="Jorgensen S.L."/>
            <person name="Zaremba-Niedzwiedzka K."/>
            <person name="Martijn J."/>
            <person name="Lind A.E."/>
            <person name="van Eijk R."/>
            <person name="Schleper C."/>
            <person name="Guy L."/>
            <person name="Ettema T.J."/>
        </authorList>
    </citation>
    <scope>NUCLEOTIDE SEQUENCE</scope>
</reference>
<comment type="caution">
    <text evidence="1">The sequence shown here is derived from an EMBL/GenBank/DDBJ whole genome shotgun (WGS) entry which is preliminary data.</text>
</comment>